<reference evidence="2 3" key="1">
    <citation type="journal article" date="2011" name="J. Gen. Appl. Microbiol.">
        <title>Draft genome sequencing of the enigmatic basidiomycete Mixia osmundae.</title>
        <authorList>
            <person name="Nishida H."/>
            <person name="Nagatsuka Y."/>
            <person name="Sugiyama J."/>
        </authorList>
    </citation>
    <scope>NUCLEOTIDE SEQUENCE [LARGE SCALE GENOMIC DNA]</scope>
    <source>
        <strain evidence="3">CBS 9802 / IAM 14324 / JCM 22182 / KY 12970</strain>
    </source>
</reference>
<keyword evidence="3" id="KW-1185">Reference proteome</keyword>
<accession>G7E647</accession>
<comment type="caution">
    <text evidence="2">The sequence shown here is derived from an EMBL/GenBank/DDBJ whole genome shotgun (WGS) entry which is preliminary data.</text>
</comment>
<protein>
    <submittedName>
        <fullName evidence="2">Uncharacterized protein</fullName>
    </submittedName>
</protein>
<proteinExistence type="predicted"/>
<feature type="region of interest" description="Disordered" evidence="1">
    <location>
        <begin position="1"/>
        <end position="58"/>
    </location>
</feature>
<feature type="compositionally biased region" description="Polar residues" evidence="1">
    <location>
        <begin position="1"/>
        <end position="12"/>
    </location>
</feature>
<dbReference type="Proteomes" id="UP000009131">
    <property type="component" value="Unassembled WGS sequence"/>
</dbReference>
<organism evidence="2 3">
    <name type="scientific">Mixia osmundae (strain CBS 9802 / IAM 14324 / JCM 22182 / KY 12970)</name>
    <dbReference type="NCBI Taxonomy" id="764103"/>
    <lineage>
        <taxon>Eukaryota</taxon>
        <taxon>Fungi</taxon>
        <taxon>Dikarya</taxon>
        <taxon>Basidiomycota</taxon>
        <taxon>Pucciniomycotina</taxon>
        <taxon>Mixiomycetes</taxon>
        <taxon>Mixiales</taxon>
        <taxon>Mixiaceae</taxon>
        <taxon>Mixia</taxon>
    </lineage>
</organism>
<sequence>MVTSRCKSSAFHTSSTQQSSRSTNRERKSIRPSRRRQARRDTRGQCVGRLARSHRDSP</sequence>
<gene>
    <name evidence="2" type="primary">Mo04991</name>
    <name evidence="2" type="ORF">E5Q_04991</name>
</gene>
<evidence type="ECO:0000256" key="1">
    <source>
        <dbReference type="SAM" id="MobiDB-lite"/>
    </source>
</evidence>
<dbReference type="InParanoid" id="G7E647"/>
<dbReference type="AlphaFoldDB" id="G7E647"/>
<dbReference type="HOGENOM" id="CLU_2979620_0_0_1"/>
<name>G7E647_MIXOS</name>
<evidence type="ECO:0000313" key="2">
    <source>
        <dbReference type="EMBL" id="GAA98307.1"/>
    </source>
</evidence>
<feature type="compositionally biased region" description="Low complexity" evidence="1">
    <location>
        <begin position="13"/>
        <end position="22"/>
    </location>
</feature>
<reference evidence="2 3" key="2">
    <citation type="journal article" date="2012" name="Open Biol.">
        <title>Characteristics of nucleosomes and linker DNA regions on the genome of the basidiomycete Mixia osmundae revealed by mono- and dinucleosome mapping.</title>
        <authorList>
            <person name="Nishida H."/>
            <person name="Kondo S."/>
            <person name="Matsumoto T."/>
            <person name="Suzuki Y."/>
            <person name="Yoshikawa H."/>
            <person name="Taylor T.D."/>
            <person name="Sugiyama J."/>
        </authorList>
    </citation>
    <scope>NUCLEOTIDE SEQUENCE [LARGE SCALE GENOMIC DNA]</scope>
    <source>
        <strain evidence="3">CBS 9802 / IAM 14324 / JCM 22182 / KY 12970</strain>
    </source>
</reference>
<dbReference type="EMBL" id="BABT02000150">
    <property type="protein sequence ID" value="GAA98307.1"/>
    <property type="molecule type" value="Genomic_DNA"/>
</dbReference>
<evidence type="ECO:0000313" key="3">
    <source>
        <dbReference type="Proteomes" id="UP000009131"/>
    </source>
</evidence>